<dbReference type="OrthoDB" id="6624755at2"/>
<dbReference type="STRING" id="1189621.A3SI_19770"/>
<evidence type="ECO:0008006" key="3">
    <source>
        <dbReference type="Google" id="ProtNLM"/>
    </source>
</evidence>
<dbReference type="EMBL" id="AJYA01000087">
    <property type="protein sequence ID" value="EIM72427.1"/>
    <property type="molecule type" value="Genomic_DNA"/>
</dbReference>
<name>I5BS75_9BACT</name>
<dbReference type="RefSeq" id="WP_009057612.1">
    <property type="nucleotide sequence ID" value="NZ_AJYA01000087.1"/>
</dbReference>
<comment type="caution">
    <text evidence="1">The sequence shown here is derived from an EMBL/GenBank/DDBJ whole genome shotgun (WGS) entry which is preliminary data.</text>
</comment>
<sequence length="96" mass="11473">MTVFVDQEAAERRYREQLLDPRWKRLRQQILHRDGCQCRVCGSAEALQVHHRQYHVFRYSGDWKAPWQYPARLLVTLCARCHAAGHAEYRVPIKQL</sequence>
<organism evidence="1 2">
    <name type="scientific">Nitritalea halalkaliphila LW7</name>
    <dbReference type="NCBI Taxonomy" id="1189621"/>
    <lineage>
        <taxon>Bacteria</taxon>
        <taxon>Pseudomonadati</taxon>
        <taxon>Bacteroidota</taxon>
        <taxon>Cytophagia</taxon>
        <taxon>Cytophagales</taxon>
        <taxon>Cyclobacteriaceae</taxon>
        <taxon>Nitritalea</taxon>
    </lineage>
</organism>
<gene>
    <name evidence="1" type="ORF">A3SI_19770</name>
</gene>
<accession>I5BS75</accession>
<dbReference type="Proteomes" id="UP000005551">
    <property type="component" value="Unassembled WGS sequence"/>
</dbReference>
<evidence type="ECO:0000313" key="1">
    <source>
        <dbReference type="EMBL" id="EIM72427.1"/>
    </source>
</evidence>
<dbReference type="AlphaFoldDB" id="I5BS75"/>
<reference evidence="1 2" key="1">
    <citation type="submission" date="2012-05" db="EMBL/GenBank/DDBJ databases">
        <title>Genome sequence of Nitritalea halalkaliphila LW7.</title>
        <authorList>
            <person name="Jangir P.K."/>
            <person name="Singh A."/>
            <person name="Shivaji S."/>
            <person name="Sharma R."/>
        </authorList>
    </citation>
    <scope>NUCLEOTIDE SEQUENCE [LARGE SCALE GENOMIC DNA]</scope>
    <source>
        <strain evidence="1 2">LW7</strain>
    </source>
</reference>
<evidence type="ECO:0000313" key="2">
    <source>
        <dbReference type="Proteomes" id="UP000005551"/>
    </source>
</evidence>
<protein>
    <recommendedName>
        <fullName evidence="3">HNH endonuclease</fullName>
    </recommendedName>
</protein>
<proteinExistence type="predicted"/>
<keyword evidence="2" id="KW-1185">Reference proteome</keyword>